<sequence length="187" mass="21394">MKHVSDRRRPSCAREPSRRLHPISIPITAEDQIPLQSNINIQTVRPVTTPKGQNLSPASSDSSSSDSDDTDDNVNNTPHNNRGPDMATPIHKFIPPPSFSAKPGENAVDWLDRYELTGKYNRWGDDELRSNFVMYLEGTARKWFYSPKFQQLGEINPDRQQHKEPQQFPQLKVYGLSFFKNSNKKIT</sequence>
<gene>
    <name evidence="2" type="ORF">OUZ56_021500</name>
</gene>
<dbReference type="EMBL" id="JAOYFB010000003">
    <property type="protein sequence ID" value="KAK4012401.1"/>
    <property type="molecule type" value="Genomic_DNA"/>
</dbReference>
<reference evidence="2 3" key="1">
    <citation type="journal article" date="2023" name="Nucleic Acids Res.">
        <title>The hologenome of Daphnia magna reveals possible DNA methylation and microbiome-mediated evolution of the host genome.</title>
        <authorList>
            <person name="Chaturvedi A."/>
            <person name="Li X."/>
            <person name="Dhandapani V."/>
            <person name="Marshall H."/>
            <person name="Kissane S."/>
            <person name="Cuenca-Cambronero M."/>
            <person name="Asole G."/>
            <person name="Calvet F."/>
            <person name="Ruiz-Romero M."/>
            <person name="Marangio P."/>
            <person name="Guigo R."/>
            <person name="Rago D."/>
            <person name="Mirbahai L."/>
            <person name="Eastwood N."/>
            <person name="Colbourne J.K."/>
            <person name="Zhou J."/>
            <person name="Mallon E."/>
            <person name="Orsini L."/>
        </authorList>
    </citation>
    <scope>NUCLEOTIDE SEQUENCE [LARGE SCALE GENOMIC DNA]</scope>
    <source>
        <strain evidence="2">LRV0_1</strain>
    </source>
</reference>
<evidence type="ECO:0000256" key="1">
    <source>
        <dbReference type="SAM" id="MobiDB-lite"/>
    </source>
</evidence>
<accession>A0ABQ9ZHK8</accession>
<dbReference type="Proteomes" id="UP001234178">
    <property type="component" value="Unassembled WGS sequence"/>
</dbReference>
<feature type="compositionally biased region" description="Polar residues" evidence="1">
    <location>
        <begin position="34"/>
        <end position="58"/>
    </location>
</feature>
<feature type="region of interest" description="Disordered" evidence="1">
    <location>
        <begin position="1"/>
        <end position="99"/>
    </location>
</feature>
<evidence type="ECO:0000313" key="3">
    <source>
        <dbReference type="Proteomes" id="UP001234178"/>
    </source>
</evidence>
<keyword evidence="3" id="KW-1185">Reference proteome</keyword>
<proteinExistence type="predicted"/>
<protein>
    <recommendedName>
        <fullName evidence="4">Retrotransposon gag domain-containing protein</fullName>
    </recommendedName>
</protein>
<dbReference type="PANTHER" id="PTHR33194">
    <property type="entry name" value="ZINC KNUCKLE DOMAINCONTAINING PROTEIN"/>
    <property type="match status" value="1"/>
</dbReference>
<evidence type="ECO:0008006" key="4">
    <source>
        <dbReference type="Google" id="ProtNLM"/>
    </source>
</evidence>
<name>A0ABQ9ZHK8_9CRUS</name>
<feature type="non-terminal residue" evidence="2">
    <location>
        <position position="187"/>
    </location>
</feature>
<organism evidence="2 3">
    <name type="scientific">Daphnia magna</name>
    <dbReference type="NCBI Taxonomy" id="35525"/>
    <lineage>
        <taxon>Eukaryota</taxon>
        <taxon>Metazoa</taxon>
        <taxon>Ecdysozoa</taxon>
        <taxon>Arthropoda</taxon>
        <taxon>Crustacea</taxon>
        <taxon>Branchiopoda</taxon>
        <taxon>Diplostraca</taxon>
        <taxon>Cladocera</taxon>
        <taxon>Anomopoda</taxon>
        <taxon>Daphniidae</taxon>
        <taxon>Daphnia</taxon>
    </lineage>
</organism>
<dbReference type="PANTHER" id="PTHR33194:SF4">
    <property type="entry name" value="CCHC-TYPE DOMAIN-CONTAINING PROTEIN"/>
    <property type="match status" value="1"/>
</dbReference>
<comment type="caution">
    <text evidence="2">The sequence shown here is derived from an EMBL/GenBank/DDBJ whole genome shotgun (WGS) entry which is preliminary data.</text>
</comment>
<evidence type="ECO:0000313" key="2">
    <source>
        <dbReference type="EMBL" id="KAK4012401.1"/>
    </source>
</evidence>